<evidence type="ECO:0000313" key="1">
    <source>
        <dbReference type="EMBL" id="KAK3081470.1"/>
    </source>
</evidence>
<evidence type="ECO:0000313" key="2">
    <source>
        <dbReference type="Proteomes" id="UP001186974"/>
    </source>
</evidence>
<gene>
    <name evidence="1" type="ORF">LTS18_006371</name>
</gene>
<proteinExistence type="predicted"/>
<name>A0ACC3DY20_9PEZI</name>
<reference evidence="1" key="1">
    <citation type="submission" date="2024-09" db="EMBL/GenBank/DDBJ databases">
        <title>Black Yeasts Isolated from many extreme environments.</title>
        <authorList>
            <person name="Coleine C."/>
            <person name="Stajich J.E."/>
            <person name="Selbmann L."/>
        </authorList>
    </citation>
    <scope>NUCLEOTIDE SEQUENCE</scope>
    <source>
        <strain evidence="1">CCFEE 5737</strain>
    </source>
</reference>
<organism evidence="1 2">
    <name type="scientific">Coniosporium uncinatum</name>
    <dbReference type="NCBI Taxonomy" id="93489"/>
    <lineage>
        <taxon>Eukaryota</taxon>
        <taxon>Fungi</taxon>
        <taxon>Dikarya</taxon>
        <taxon>Ascomycota</taxon>
        <taxon>Pezizomycotina</taxon>
        <taxon>Dothideomycetes</taxon>
        <taxon>Dothideomycetes incertae sedis</taxon>
        <taxon>Coniosporium</taxon>
    </lineage>
</organism>
<sequence>MAPKAQNTATTGEKRKRNSNINDRPRKKPMSIHEARKADSQAVHKAFPNGELNVDKFVKAKEFEILALEESMKRSKDYLNTRAFQEVPRDLRRRTASHNVKRVPKRLQERAAREMKGDNTPTVNARTRKPPPHARLRLETAKKLQSLSTKSKARKAAKKAAQEQTAMEVKVIKEAEITPVDGLVKTRQPRVKKNAIKTPDVPKARFRKRQIHKSWLPTHLWHAKRARMTPPKEPLWRFAIPLSPTMKCYRPTHKAANSRGAVGWDTSYMSTIGLEGKEKSIEGLLKALRIGVHGDSETLWEARGRKWRQGLRVWEGWVYERNSHPANPIAPVTIVWCSIPAASTTVESKVTRRVIVRVHPSAFLQLWEETLKLCKVQKPVVTVEDLRFEIGSIEIQGPAATEALVGSLYPVKAGDHRSPSDPEAVWSKLAPLTNTLSLPRNALLAFDITDPRLHHPPRTITDGLAADEQLVQMLANWPIDKSLTTPAIFDRNARLAASRSLPSQKSINRRKAAALPGLYPGARPIDPKIPVLLHVNSSGSWTLLAPWKCILPIWYSVVYYPLSTGGNVRFGGLEETRQLAHESSRPWFPGDFPGTKAGDQWEGSEQEKRKKDWAKRPRGKRMAWDSVPLGNGRKGEIGKGWACDWSVLGDALHRTDRAAAERVLSNPYVSNVEQSATTGALVNVKMSLLSRGVPQPCARVYRLPSTDPEPLQKWLALAEKPKNGKKSAQKIFRLPPRNATQQMRAAYLAHTLLEPPAQPGDGGYPVVPDEVDLVGFVTTGNYNLSEGRGTGIGSLLLSKVVEGNGDMRERKLCIVRDAGQGVGRLASWELV</sequence>
<comment type="caution">
    <text evidence="1">The sequence shown here is derived from an EMBL/GenBank/DDBJ whole genome shotgun (WGS) entry which is preliminary data.</text>
</comment>
<dbReference type="EMBL" id="JAWDJW010000154">
    <property type="protein sequence ID" value="KAK3081470.1"/>
    <property type="molecule type" value="Genomic_DNA"/>
</dbReference>
<keyword evidence="2" id="KW-1185">Reference proteome</keyword>
<dbReference type="Proteomes" id="UP001186974">
    <property type="component" value="Unassembled WGS sequence"/>
</dbReference>
<accession>A0ACC3DY20</accession>
<protein>
    <submittedName>
        <fullName evidence="1">Uncharacterized protein</fullName>
    </submittedName>
</protein>